<dbReference type="InterPro" id="IPR036397">
    <property type="entry name" value="RNaseH_sf"/>
</dbReference>
<dbReference type="InterPro" id="IPR012337">
    <property type="entry name" value="RNaseH-like_sf"/>
</dbReference>
<dbReference type="EMBL" id="JARYMX010000004">
    <property type="protein sequence ID" value="KAJ9552519.1"/>
    <property type="molecule type" value="Genomic_DNA"/>
</dbReference>
<keyword evidence="4" id="KW-1185">Reference proteome</keyword>
<comment type="caution">
    <text evidence="3">The sequence shown here is derived from an EMBL/GenBank/DDBJ whole genome shotgun (WGS) entry which is preliminary data.</text>
</comment>
<protein>
    <recommendedName>
        <fullName evidence="2">Integrase catalytic domain-containing protein</fullName>
    </recommendedName>
</protein>
<feature type="domain" description="Integrase catalytic" evidence="2">
    <location>
        <begin position="504"/>
        <end position="642"/>
    </location>
</feature>
<reference evidence="3" key="1">
    <citation type="submission" date="2023-03" db="EMBL/GenBank/DDBJ databases">
        <title>Chromosome-scale reference genome and RAD-based genetic map of yellow starthistle (Centaurea solstitialis) reveal putative structural variation and QTLs associated with invader traits.</title>
        <authorList>
            <person name="Reatini B."/>
            <person name="Cang F.A."/>
            <person name="Jiang Q."/>
            <person name="Mckibben M.T.W."/>
            <person name="Barker M.S."/>
            <person name="Rieseberg L.H."/>
            <person name="Dlugosch K.M."/>
        </authorList>
    </citation>
    <scope>NUCLEOTIDE SEQUENCE</scope>
    <source>
        <strain evidence="3">CAN-66</strain>
        <tissue evidence="3">Leaf</tissue>
    </source>
</reference>
<accession>A0AA38T2U7</accession>
<evidence type="ECO:0000259" key="2">
    <source>
        <dbReference type="PROSITE" id="PS50994"/>
    </source>
</evidence>
<dbReference type="Pfam" id="PF00665">
    <property type="entry name" value="rve"/>
    <property type="match status" value="1"/>
</dbReference>
<dbReference type="InterPro" id="IPR054722">
    <property type="entry name" value="PolX-like_BBD"/>
</dbReference>
<proteinExistence type="predicted"/>
<evidence type="ECO:0000313" key="3">
    <source>
        <dbReference type="EMBL" id="KAJ9552519.1"/>
    </source>
</evidence>
<dbReference type="Pfam" id="PF14223">
    <property type="entry name" value="Retrotran_gag_2"/>
    <property type="match status" value="1"/>
</dbReference>
<dbReference type="PANTHER" id="PTHR42648">
    <property type="entry name" value="TRANSPOSASE, PUTATIVE-RELATED"/>
    <property type="match status" value="1"/>
</dbReference>
<evidence type="ECO:0000313" key="4">
    <source>
        <dbReference type="Proteomes" id="UP001172457"/>
    </source>
</evidence>
<sequence length="642" mass="72863">MPTSSEPSNVSRQTETVIGAHSNELGNIQAAYRLNGRNYMIWSQVIRTKRKGKGKIHHILEPAPKKEDPKYGEWDTQDSLIMSWLWDSMHPEVSGTCMFLTSAKEVWETVKQTYSKVKDAALVFEIKTKINSTKQGTTSVTEYYNTLNSLWLELDYYHSIQMKNSEDVASLIKFIEGERIYEFLAGLNMEFDQVQIQVLGKEELPTLNEVFAIIRGEEGRRSVMIEAPTIKQEESAFLAESSKAEGSALASMNIYGNSKSSHQPKQNNREIARTNDLFCNYCKKPGHVKEIYWKLNGRPQLGRNNGGNYHGNDSQQKYGNKKAWNRQGNVAITGEQSNHEPYSFNKFDNAWIVDSGATDHMTNSPSHFSTYTPCSGHHKIRVADGALASIAGAGTISITPPINLKSELATGRMIGHAKKKDGLYYLDTSSGKPTSRPISLVSESLSSNKVQIWLHHFRLGHPSFHTLRTMFPQLFKKINASLFQCESCQYAKHQRVSFQFVNHKTLFPFAIVHTDVWGPSRIASINGARWFVTFIDDCTRVTWLFLMKNKSDVSTIVPHFLSLIQNQFNTTVKVIRSDNGKEYFNQILSPILQSKGIIHQSTCPDTPLQNGVAERKNRHLLETTRALLFERKVPKRYWGKQP</sequence>
<name>A0AA38T2U7_9ASTR</name>
<evidence type="ECO:0000256" key="1">
    <source>
        <dbReference type="ARBA" id="ARBA00022670"/>
    </source>
</evidence>
<dbReference type="PANTHER" id="PTHR42648:SF22">
    <property type="entry name" value="REVERSE TRANSCRIPTASE TY1_COPIA-TYPE DOMAIN-CONTAINING PROTEIN"/>
    <property type="match status" value="1"/>
</dbReference>
<keyword evidence="1" id="KW-0378">Hydrolase</keyword>
<keyword evidence="1" id="KW-0645">Protease</keyword>
<dbReference type="InterPro" id="IPR025724">
    <property type="entry name" value="GAG-pre-integrase_dom"/>
</dbReference>
<dbReference type="InterPro" id="IPR001584">
    <property type="entry name" value="Integrase_cat-core"/>
</dbReference>
<dbReference type="Gene3D" id="3.30.420.10">
    <property type="entry name" value="Ribonuclease H-like superfamily/Ribonuclease H"/>
    <property type="match status" value="1"/>
</dbReference>
<dbReference type="Proteomes" id="UP001172457">
    <property type="component" value="Chromosome 4"/>
</dbReference>
<dbReference type="Pfam" id="PF13976">
    <property type="entry name" value="gag_pre-integrs"/>
    <property type="match status" value="1"/>
</dbReference>
<dbReference type="SUPFAM" id="SSF53098">
    <property type="entry name" value="Ribonuclease H-like"/>
    <property type="match status" value="1"/>
</dbReference>
<dbReference type="GO" id="GO:0015074">
    <property type="term" value="P:DNA integration"/>
    <property type="evidence" value="ECO:0007669"/>
    <property type="project" value="InterPro"/>
</dbReference>
<dbReference type="GO" id="GO:0003676">
    <property type="term" value="F:nucleic acid binding"/>
    <property type="evidence" value="ECO:0007669"/>
    <property type="project" value="InterPro"/>
</dbReference>
<dbReference type="Pfam" id="PF22936">
    <property type="entry name" value="Pol_BBD"/>
    <property type="match status" value="1"/>
</dbReference>
<dbReference type="GO" id="GO:0008233">
    <property type="term" value="F:peptidase activity"/>
    <property type="evidence" value="ECO:0007669"/>
    <property type="project" value="UniProtKB-KW"/>
</dbReference>
<organism evidence="3 4">
    <name type="scientific">Centaurea solstitialis</name>
    <name type="common">yellow star-thistle</name>
    <dbReference type="NCBI Taxonomy" id="347529"/>
    <lineage>
        <taxon>Eukaryota</taxon>
        <taxon>Viridiplantae</taxon>
        <taxon>Streptophyta</taxon>
        <taxon>Embryophyta</taxon>
        <taxon>Tracheophyta</taxon>
        <taxon>Spermatophyta</taxon>
        <taxon>Magnoliopsida</taxon>
        <taxon>eudicotyledons</taxon>
        <taxon>Gunneridae</taxon>
        <taxon>Pentapetalae</taxon>
        <taxon>asterids</taxon>
        <taxon>campanulids</taxon>
        <taxon>Asterales</taxon>
        <taxon>Asteraceae</taxon>
        <taxon>Carduoideae</taxon>
        <taxon>Cardueae</taxon>
        <taxon>Centaureinae</taxon>
        <taxon>Centaurea</taxon>
    </lineage>
</organism>
<dbReference type="InterPro" id="IPR039537">
    <property type="entry name" value="Retrotran_Ty1/copia-like"/>
</dbReference>
<dbReference type="PROSITE" id="PS50994">
    <property type="entry name" value="INTEGRASE"/>
    <property type="match status" value="1"/>
</dbReference>
<gene>
    <name evidence="3" type="ORF">OSB04_016564</name>
</gene>
<dbReference type="AlphaFoldDB" id="A0AA38T2U7"/>
<dbReference type="GO" id="GO:0006508">
    <property type="term" value="P:proteolysis"/>
    <property type="evidence" value="ECO:0007669"/>
    <property type="project" value="UniProtKB-KW"/>
</dbReference>